<dbReference type="Gene3D" id="2.180.10.10">
    <property type="entry name" value="RHS repeat-associated core"/>
    <property type="match status" value="2"/>
</dbReference>
<keyword evidence="1" id="KW-0732">Signal</keyword>
<dbReference type="EMBL" id="JBHULE010000008">
    <property type="protein sequence ID" value="MFD2561873.1"/>
    <property type="molecule type" value="Genomic_DNA"/>
</dbReference>
<dbReference type="RefSeq" id="WP_378289974.1">
    <property type="nucleotide sequence ID" value="NZ_JBHULE010000008.1"/>
</dbReference>
<dbReference type="Proteomes" id="UP001597319">
    <property type="component" value="Unassembled WGS sequence"/>
</dbReference>
<organism evidence="3 4">
    <name type="scientific">Aquimarina rubra</name>
    <dbReference type="NCBI Taxonomy" id="1920033"/>
    <lineage>
        <taxon>Bacteria</taxon>
        <taxon>Pseudomonadati</taxon>
        <taxon>Bacteroidota</taxon>
        <taxon>Flavobacteriia</taxon>
        <taxon>Flavobacteriales</taxon>
        <taxon>Flavobacteriaceae</taxon>
        <taxon>Aquimarina</taxon>
    </lineage>
</organism>
<dbReference type="Pfam" id="PF20041">
    <property type="entry name" value="DUF6443"/>
    <property type="match status" value="1"/>
</dbReference>
<feature type="chain" id="PRO_5047266619" evidence="1">
    <location>
        <begin position="24"/>
        <end position="2906"/>
    </location>
</feature>
<dbReference type="InterPro" id="IPR050708">
    <property type="entry name" value="T6SS_VgrG/RHS"/>
</dbReference>
<proteinExistence type="predicted"/>
<sequence length="2906" mass="327133">MNTKNLHKALLLLLLAIGSIGYAQNEDVYTAGQLNDIIDNSNATFVFEESVLPNDDIKDVNPRTYIALNVNEQLGVASWFKFSMELEITPLFPEGEPAKTVVLEVESSNIPGSGGSFTNVNKHLLRDVYGATVRITKTTYKNIDTDSALQTDVSIPENVSLTVGFNADRYYNLDPTNTPQVSLPTAQDIATDKEIKISWFPVTGAVGYDVEWTWVDSYSKDFTTPLRPDQIDLSNRDFELDNTRIQTDETTYSIPLIYSKGYIIFRVRAVGKYLEDISKYKYGQWSSGLDEKQKVDQWPHVVEVTQDHENNKNWQFQASYAEEGKKKEVVSYFDGTLRNRQTVTKINSDDHAIIGEVIYDAQGRPAIEVLPVPVNENEIRYYDNFNLNETNAPYSYQDFDTEDKISPNEVKTTRMSDASGASKYYSINNDIATIFRDRIAQASGKPFSQIEYISDNTGRIKRKGGVGADHQLGTKHEMRYYYGKPKQKELNRLFGYNVGNEIHYKKNVVIDPNGQSSISYIDPQGRTIATALAGGSPPSLIPLFDETNNDLHEQITFDLFEDPKSNSNYVTGNFGALEDAKFYATQQVNAADFTDYFFKYTLDVKELKFTDECADGTNGYSYVYDLQLDVMNDIGESLLANSINETVSTENGLSLFSLEEEVEDMEAGSFGIAKLLKINKEKLEEYAEDYIARITDENNLECYIDPSPFSPEASLEGCSIEDKESCINAILNGETVVDARNTYVEQQLKAYENFSSNEELDLLEQRFTREFDLLLAACEETFGTDGISTDGTGDQDEVIKNSISCSNDKDGLIKDMSIAGQYGMQFIEDVLEDETLQTWENLEPLSIFKEDNILFSANGNSWRNPFHYEKDLGSDKGHFYDENGFISYIRVKDLGDNVFEPALIDNPEIDFDLEPTGQEGYYNVEPQFIAFTDINELRSYWQDSWGESLIIYHPEYTYLEYSFAVCAEIGAIGSARMNSDGFNNYIMGLQTYEEATRTGFDIFAGPYILVNNDPYFKRSIQAIDENNSSSSYVNRNALMEHALNNDYDNFGTFMLQVAYNTAVCNSVSDCTNDFTRFNDLRDFLSGSKLSPEDKNRVWQTYRSYYLALKQKIQFVLSSLYAYNNGFYNTCIGVDEAPASLVAVISDYPQSGAINGLFNQPSNNLCNSNGNDLYLEKEKRFPPIDDLYNSGQDTADVVQETINQANYEYYINTGLCPMARDMELYLNGLATELDDNQEPVSLVGTRPYKGQYLSKDLFEDLGGTLPVGAFDVAGTTNGNTLSLTFDNGTPITLTIATANSSNYSWSGYGYNNQWFITSMTNMYYVDGSYNATTETFGFQILARVQASNATDGSFEEIVLSGTTQARIGQCSINNSGNDIGQDLGSGADGTSVFNDCDKQPRFKSALIKLMNALVQNGNIGNSEYEITNLSEYKNSYLPEFFEIPNGQNVYWRAVGNTCYIETDSETYLTYILDGNLPSGSDYLISGVFIGETINNFSGLSNVANLTYLDANFSKVKIEGRIFKEAKTLLNFSCCGVIDDSGDPTDPNDFLTCEEGATTLKPEVAFHFKNLMNALLSRGDFYRDDVSLSGYPEYNQFLQNFITANLRTYCRTNDCVSSGISDVDFRDLSLVTWNGSRLNSDGGVQTISLGSYDFRLVYFINETTEGLNTINTLNSLKFKDENDPRGGAALGQLDANFTKLDNSTLIYDSLALLLEDADNSFNQPTYFECDLFDILEEEPDILDLYCDNSNNTLLDGFIDNWIPFLNELMSRGDFNSETPVNLSSYNEYNEFLQQYIYESMINYCASTNSCEFYNTETIKRYLDRSQVYWFKSPSQIDFYYLRINDIDNEGNNLSIRFTVDSGILNDSYNFINRTSSFSNPSRFNLEYTPISNSNDIRTVEIRISTEYKRTVPFGAGASARFFAPECPEEQSLSRSFAFSTKALGDEDEPGSCLPCIPETVAPVSCTDAYQVLQSVANGIQDYTLPELYTQEYFCDIRYAVITEDYKYYIDRLEIDTIESLQFLTIAEFASSGLNFGSSATQRVIDAYFDEVRLNGDNADSWVDFVGEYLTENELPCQPAVITVIPDVEVDIIDNENDCEEFILNVSETYNADSYNNFLDAKRLAFKKAYLKAALKNVNEAFTMRYFDKEYQYTLYYYDQSGNLTQTVPPAGIDRFTKDELDANGIHAQINEHRALNNATENPALLPNHRLVTEYKYNSLNQLVWQYTPDGGITRFAYDDLGRIIASQNARQKEDNTFSYTTYDGLGRITEAGEMIPKVNLAIEESTGILMNTDENERVLNRLEDNYPKNISDNQVEVTRTIYSTPVFNAAAIFNTVADANDDLVDNSRNRVTGIYYFDAVEPGTLTRQYNNAIFYAYDIHGNVKEVVQHNKQMAIDPTNSISGIKNLEYEYDLISGNVQRVIYQKGKPDQFIHKYEYDADNRIVNVQTSDDNMIWEKDASYQYFAHGPLARTELGNAKVQGMDYAYTLQGWLKGVNSETLSPDYDLGNDGAAGSKVAKDAMGFSLSYYGATDSTRPGDYTSVGNTSTTAFANGNTAGKNLYNGNIKQMITSLIDNDESMLGLQRNEYEYDQLNRIKQMQGYDGSGNENYNTTYDYDNNGNLEKLMRTDHTGAVMDNFTYNYNEEATVDPVTKKKYKLSNQLRSVYDDPSIDAVYDKDIDSGQELDNYIYDEIGQLIEDKAEGLVIEWRVDGKVRKVTKNDGTTISFGYDGLGNRISKTVMPENKTTLYVRDAQGNTMAVYDTYSDGIPNPEVNPIELEQKGENIADNQEYRAVDMITVGTEAEEVVVEATAMVSYTAGNGITLRPNTHLKSGADIVAKIAPVEGMVGNEEGVFLTEHHIYGSSRLGLEEKRIKTTDEETALAEMFTNEVGDKRYELSNHLGNVLSVIT</sequence>
<protein>
    <submittedName>
        <fullName evidence="3">DUF6443 domain-containing protein</fullName>
    </submittedName>
</protein>
<feature type="signal peptide" evidence="1">
    <location>
        <begin position="1"/>
        <end position="23"/>
    </location>
</feature>
<reference evidence="4" key="1">
    <citation type="journal article" date="2019" name="Int. J. Syst. Evol. Microbiol.">
        <title>The Global Catalogue of Microorganisms (GCM) 10K type strain sequencing project: providing services to taxonomists for standard genome sequencing and annotation.</title>
        <authorList>
            <consortium name="The Broad Institute Genomics Platform"/>
            <consortium name="The Broad Institute Genome Sequencing Center for Infectious Disease"/>
            <person name="Wu L."/>
            <person name="Ma J."/>
        </authorList>
    </citation>
    <scope>NUCLEOTIDE SEQUENCE [LARGE SCALE GENOMIC DNA]</scope>
    <source>
        <strain evidence="4">KCTC 52274</strain>
    </source>
</reference>
<gene>
    <name evidence="3" type="ORF">ACFSR1_04265</name>
</gene>
<accession>A0ABW5LAE2</accession>
<name>A0ABW5LAE2_9FLAO</name>
<comment type="caution">
    <text evidence="3">The sequence shown here is derived from an EMBL/GenBank/DDBJ whole genome shotgun (WGS) entry which is preliminary data.</text>
</comment>
<evidence type="ECO:0000256" key="1">
    <source>
        <dbReference type="SAM" id="SignalP"/>
    </source>
</evidence>
<keyword evidence="4" id="KW-1185">Reference proteome</keyword>
<evidence type="ECO:0000313" key="4">
    <source>
        <dbReference type="Proteomes" id="UP001597319"/>
    </source>
</evidence>
<feature type="non-terminal residue" evidence="3">
    <location>
        <position position="2906"/>
    </location>
</feature>
<dbReference type="PANTHER" id="PTHR32305">
    <property type="match status" value="1"/>
</dbReference>
<feature type="domain" description="DUF6443" evidence="2">
    <location>
        <begin position="316"/>
        <end position="400"/>
    </location>
</feature>
<evidence type="ECO:0000313" key="3">
    <source>
        <dbReference type="EMBL" id="MFD2561873.1"/>
    </source>
</evidence>
<evidence type="ECO:0000259" key="2">
    <source>
        <dbReference type="Pfam" id="PF20041"/>
    </source>
</evidence>
<dbReference type="PANTHER" id="PTHR32305:SF15">
    <property type="entry name" value="PROTEIN RHSA-RELATED"/>
    <property type="match status" value="1"/>
</dbReference>
<dbReference type="InterPro" id="IPR045619">
    <property type="entry name" value="DUF6443"/>
</dbReference>